<keyword evidence="2" id="KW-0472">Membrane</keyword>
<gene>
    <name evidence="4" type="ORF">IQ260_23885</name>
</gene>
<keyword evidence="5" id="KW-1185">Reference proteome</keyword>
<dbReference type="GO" id="GO:0004713">
    <property type="term" value="F:protein tyrosine kinase activity"/>
    <property type="evidence" value="ECO:0007669"/>
    <property type="project" value="TreeGrafter"/>
</dbReference>
<dbReference type="RefSeq" id="WP_193995581.1">
    <property type="nucleotide sequence ID" value="NZ_JADEXP010000309.1"/>
</dbReference>
<sequence>MNFIRNVIDLNLQYLFAATRRGIVPATAAFILTVLGAATVAKLTKPTYLSEGKLLFTPDRAAALTGLEKAEEGGPLKTISFGTQLNSEIEIITSKPLIQKTIDTLQLKDDEGEPLKIEDLWADLAVTVVFQTDVLSFSYLDEDPVIAADVVNTLMELYRSQKLTSTQVDTASAGDFLDRQLPLNAEKVRKAEYELRVFRETYNVVNLADEQGIAVAALNDLRKDQDSVRAELSSLYGIQETLGAQLGLNVSDAIKANTLSQSAQIQDILADLNEVRRLIAVQQVEFTEESPILQRLRAQEASLTSLLDERVRDVAGGSVQESLLQMGAVGELLVEEYAVNNLKTIGLEERLKAVESNAQRYQERIDLFPELEQRQRDLVRNLEAAQKTYQELLGKRQELQVRENQLTNFIQIIEPAVPPEDPSSQVAIQILAMGVVAGFALGLAIIVAIDFFIVDVKGANKVYDPDAYNMPSGL</sequence>
<evidence type="ECO:0000259" key="3">
    <source>
        <dbReference type="Pfam" id="PF13807"/>
    </source>
</evidence>
<organism evidence="4 5">
    <name type="scientific">Leptolyngbya cf. ectocarpi LEGE 11479</name>
    <dbReference type="NCBI Taxonomy" id="1828722"/>
    <lineage>
        <taxon>Bacteria</taxon>
        <taxon>Bacillati</taxon>
        <taxon>Cyanobacteriota</taxon>
        <taxon>Cyanophyceae</taxon>
        <taxon>Leptolyngbyales</taxon>
        <taxon>Leptolyngbyaceae</taxon>
        <taxon>Leptolyngbya group</taxon>
        <taxon>Leptolyngbya</taxon>
    </lineage>
</organism>
<dbReference type="PANTHER" id="PTHR32309:SF13">
    <property type="entry name" value="FERRIC ENTEROBACTIN TRANSPORT PROTEIN FEPE"/>
    <property type="match status" value="1"/>
</dbReference>
<feature type="domain" description="Tyrosine-protein kinase G-rich" evidence="3">
    <location>
        <begin position="373"/>
        <end position="447"/>
    </location>
</feature>
<feature type="coiled-coil region" evidence="1">
    <location>
        <begin position="344"/>
        <end position="402"/>
    </location>
</feature>
<feature type="transmembrane region" description="Helical" evidence="2">
    <location>
        <begin position="430"/>
        <end position="453"/>
    </location>
</feature>
<dbReference type="PANTHER" id="PTHR32309">
    <property type="entry name" value="TYROSINE-PROTEIN KINASE"/>
    <property type="match status" value="1"/>
</dbReference>
<evidence type="ECO:0000256" key="1">
    <source>
        <dbReference type="SAM" id="Coils"/>
    </source>
</evidence>
<dbReference type="AlphaFoldDB" id="A0A928ZYC9"/>
<dbReference type="Proteomes" id="UP000615026">
    <property type="component" value="Unassembled WGS sequence"/>
</dbReference>
<protein>
    <submittedName>
        <fullName evidence="4">GumC family protein</fullName>
    </submittedName>
</protein>
<evidence type="ECO:0000256" key="2">
    <source>
        <dbReference type="SAM" id="Phobius"/>
    </source>
</evidence>
<dbReference type="Pfam" id="PF13807">
    <property type="entry name" value="GNVR"/>
    <property type="match status" value="1"/>
</dbReference>
<dbReference type="GO" id="GO:0005886">
    <property type="term" value="C:plasma membrane"/>
    <property type="evidence" value="ECO:0007669"/>
    <property type="project" value="TreeGrafter"/>
</dbReference>
<reference evidence="4" key="1">
    <citation type="submission" date="2020-10" db="EMBL/GenBank/DDBJ databases">
        <authorList>
            <person name="Castelo-Branco R."/>
            <person name="Eusebio N."/>
            <person name="Adriana R."/>
            <person name="Vieira A."/>
            <person name="Brugerolle De Fraissinette N."/>
            <person name="Rezende De Castro R."/>
            <person name="Schneider M.P."/>
            <person name="Vasconcelos V."/>
            <person name="Leao P.N."/>
        </authorList>
    </citation>
    <scope>NUCLEOTIDE SEQUENCE</scope>
    <source>
        <strain evidence="4">LEGE 11479</strain>
    </source>
</reference>
<keyword evidence="1" id="KW-0175">Coiled coil</keyword>
<proteinExistence type="predicted"/>
<comment type="caution">
    <text evidence="4">The sequence shown here is derived from an EMBL/GenBank/DDBJ whole genome shotgun (WGS) entry which is preliminary data.</text>
</comment>
<accession>A0A928ZYC9</accession>
<evidence type="ECO:0000313" key="4">
    <source>
        <dbReference type="EMBL" id="MBE9069691.1"/>
    </source>
</evidence>
<evidence type="ECO:0000313" key="5">
    <source>
        <dbReference type="Proteomes" id="UP000615026"/>
    </source>
</evidence>
<keyword evidence="2" id="KW-1133">Transmembrane helix</keyword>
<keyword evidence="2" id="KW-0812">Transmembrane</keyword>
<dbReference type="InterPro" id="IPR032807">
    <property type="entry name" value="GNVR"/>
</dbReference>
<dbReference type="EMBL" id="JADEXP010000309">
    <property type="protein sequence ID" value="MBE9069691.1"/>
    <property type="molecule type" value="Genomic_DNA"/>
</dbReference>
<dbReference type="InterPro" id="IPR050445">
    <property type="entry name" value="Bact_polysacc_biosynth/exp"/>
</dbReference>
<name>A0A928ZYC9_LEPEC</name>